<gene>
    <name evidence="5" type="ORF">SDC9_196083</name>
</gene>
<dbReference type="GO" id="GO:0008233">
    <property type="term" value="F:peptidase activity"/>
    <property type="evidence" value="ECO:0007669"/>
    <property type="project" value="UniProtKB-KW"/>
</dbReference>
<reference evidence="5" key="1">
    <citation type="submission" date="2019-08" db="EMBL/GenBank/DDBJ databases">
        <authorList>
            <person name="Kucharzyk K."/>
            <person name="Murdoch R.W."/>
            <person name="Higgins S."/>
            <person name="Loffler F."/>
        </authorList>
    </citation>
    <scope>NUCLEOTIDE SEQUENCE</scope>
</reference>
<dbReference type="InterPro" id="IPR054613">
    <property type="entry name" value="Peptidase_S78_dom"/>
</dbReference>
<evidence type="ECO:0000256" key="3">
    <source>
        <dbReference type="ARBA" id="ARBA00022801"/>
    </source>
</evidence>
<evidence type="ECO:0000313" key="5">
    <source>
        <dbReference type="EMBL" id="MPN48476.1"/>
    </source>
</evidence>
<dbReference type="GO" id="GO:0006508">
    <property type="term" value="P:proteolysis"/>
    <property type="evidence" value="ECO:0007669"/>
    <property type="project" value="UniProtKB-KW"/>
</dbReference>
<sequence>MVSRGDISGSSFAFRVKNEDTTWVKDGKLWVRTINKFSSIHDVTITTDPAYTQTEVNVRSLEEMEQPEERHEEKPKPYKVKLEILRMNIH</sequence>
<dbReference type="AlphaFoldDB" id="A0A645IC31"/>
<keyword evidence="2" id="KW-0645">Protease</keyword>
<dbReference type="EMBL" id="VSSQ01110820">
    <property type="protein sequence ID" value="MPN48476.1"/>
    <property type="molecule type" value="Genomic_DNA"/>
</dbReference>
<evidence type="ECO:0000256" key="1">
    <source>
        <dbReference type="ARBA" id="ARBA00022612"/>
    </source>
</evidence>
<comment type="caution">
    <text evidence="5">The sequence shown here is derived from an EMBL/GenBank/DDBJ whole genome shotgun (WGS) entry which is preliminary data.</text>
</comment>
<proteinExistence type="predicted"/>
<evidence type="ECO:0000256" key="2">
    <source>
        <dbReference type="ARBA" id="ARBA00022670"/>
    </source>
</evidence>
<evidence type="ECO:0000259" key="4">
    <source>
        <dbReference type="Pfam" id="PF04586"/>
    </source>
</evidence>
<dbReference type="Pfam" id="PF04586">
    <property type="entry name" value="Peptidase_S78"/>
    <property type="match status" value="1"/>
</dbReference>
<keyword evidence="3" id="KW-0378">Hydrolase</keyword>
<accession>A0A645IC31</accession>
<organism evidence="5">
    <name type="scientific">bioreactor metagenome</name>
    <dbReference type="NCBI Taxonomy" id="1076179"/>
    <lineage>
        <taxon>unclassified sequences</taxon>
        <taxon>metagenomes</taxon>
        <taxon>ecological metagenomes</taxon>
    </lineage>
</organism>
<feature type="domain" description="Prohead serine protease" evidence="4">
    <location>
        <begin position="2"/>
        <end position="66"/>
    </location>
</feature>
<keyword evidence="1" id="KW-1188">Viral release from host cell</keyword>
<protein>
    <recommendedName>
        <fullName evidence="4">Prohead serine protease domain-containing protein</fullName>
    </recommendedName>
</protein>
<name>A0A645IC31_9ZZZZ</name>